<comment type="similarity">
    <text evidence="2">Belongs to the autoinducer-2 exporter (AI-2E) (TC 2.A.86) family.</text>
</comment>
<keyword evidence="3 6" id="KW-0812">Transmembrane</keyword>
<accession>A0A0B4X7Q6</accession>
<protein>
    <submittedName>
        <fullName evidence="7">Transporter permease protein</fullName>
    </submittedName>
</protein>
<feature type="transmembrane region" description="Helical" evidence="6">
    <location>
        <begin position="36"/>
        <end position="65"/>
    </location>
</feature>
<feature type="transmembrane region" description="Helical" evidence="6">
    <location>
        <begin position="323"/>
        <end position="351"/>
    </location>
</feature>
<dbReference type="EMBL" id="CP006877">
    <property type="protein sequence ID" value="AJD42507.1"/>
    <property type="molecule type" value="Genomic_DNA"/>
</dbReference>
<keyword evidence="5 6" id="KW-0472">Membrane</keyword>
<evidence type="ECO:0000256" key="4">
    <source>
        <dbReference type="ARBA" id="ARBA00022989"/>
    </source>
</evidence>
<sequence>MEQPTTDRTAQGAEAGQLSVEARVSDLVRLGIIGLFAYWTILLIAPFALIAVWSAILAVALFPMFEALARLIGNRPVIAATVIVVACLVLIIAPLALFAVNFVEAIQAFVGKLRAENFTLPAAPATVREWPIVGERIYGAWNQLAGDLAATIIKFQAPIREVMGVVVAKFASIGGGVLSFIASIILSGIFLTMSARLAMAIQVLASRIGGEKGVGFARLAGTTVRNVSRGVIGVAFLQALLCGLCFAFFGIPASGTLTFVVFVLCLMQLGPALVLVPAIVWAWFSWPALIAFAFTVVAVPIMIVDNILKPILMARGLSTPMPVILIGVIGGTLSYGLLGLFLGPVVLSVFYELLKAWAWPSEAPSGPISARDVGVTGGSDSMKTH</sequence>
<keyword evidence="8" id="KW-1185">Reference proteome</keyword>
<dbReference type="HOGENOM" id="CLU_041771_1_1_5"/>
<feature type="transmembrane region" description="Helical" evidence="6">
    <location>
        <begin position="170"/>
        <end position="191"/>
    </location>
</feature>
<dbReference type="Proteomes" id="UP000031368">
    <property type="component" value="Chromosome"/>
</dbReference>
<keyword evidence="4 6" id="KW-1133">Transmembrane helix</keyword>
<dbReference type="GO" id="GO:0016020">
    <property type="term" value="C:membrane"/>
    <property type="evidence" value="ECO:0007669"/>
    <property type="project" value="UniProtKB-SubCell"/>
</dbReference>
<organism evidence="7 8">
    <name type="scientific">Rhizobium gallicum bv. gallicum R602sp</name>
    <dbReference type="NCBI Taxonomy" id="1041138"/>
    <lineage>
        <taxon>Bacteria</taxon>
        <taxon>Pseudomonadati</taxon>
        <taxon>Pseudomonadota</taxon>
        <taxon>Alphaproteobacteria</taxon>
        <taxon>Hyphomicrobiales</taxon>
        <taxon>Rhizobiaceae</taxon>
        <taxon>Rhizobium/Agrobacterium group</taxon>
        <taxon>Rhizobium</taxon>
    </lineage>
</organism>
<evidence type="ECO:0000256" key="6">
    <source>
        <dbReference type="SAM" id="Phobius"/>
    </source>
</evidence>
<dbReference type="RefSeq" id="WP_039845880.1">
    <property type="nucleotide sequence ID" value="NZ_CP006877.1"/>
</dbReference>
<dbReference type="KEGG" id="rga:RGR602_CH03191"/>
<evidence type="ECO:0000256" key="2">
    <source>
        <dbReference type="ARBA" id="ARBA00009773"/>
    </source>
</evidence>
<feature type="transmembrane region" description="Helical" evidence="6">
    <location>
        <begin position="257"/>
        <end position="276"/>
    </location>
</feature>
<feature type="transmembrane region" description="Helical" evidence="6">
    <location>
        <begin position="283"/>
        <end position="303"/>
    </location>
</feature>
<dbReference type="AlphaFoldDB" id="A0A0B4X7Q6"/>
<dbReference type="InterPro" id="IPR002549">
    <property type="entry name" value="AI-2E-like"/>
</dbReference>
<dbReference type="Pfam" id="PF01594">
    <property type="entry name" value="AI-2E_transport"/>
    <property type="match status" value="1"/>
</dbReference>
<feature type="transmembrane region" description="Helical" evidence="6">
    <location>
        <begin position="77"/>
        <end position="100"/>
    </location>
</feature>
<evidence type="ECO:0000313" key="8">
    <source>
        <dbReference type="Proteomes" id="UP000031368"/>
    </source>
</evidence>
<gene>
    <name evidence="7" type="ORF">RGR602_CH03191</name>
</gene>
<comment type="subcellular location">
    <subcellularLocation>
        <location evidence="1">Membrane</location>
        <topology evidence="1">Multi-pass membrane protein</topology>
    </subcellularLocation>
</comment>
<evidence type="ECO:0000313" key="7">
    <source>
        <dbReference type="EMBL" id="AJD42507.1"/>
    </source>
</evidence>
<name>A0A0B4X7Q6_9HYPH</name>
<feature type="transmembrane region" description="Helical" evidence="6">
    <location>
        <begin position="231"/>
        <end position="251"/>
    </location>
</feature>
<evidence type="ECO:0000256" key="5">
    <source>
        <dbReference type="ARBA" id="ARBA00023136"/>
    </source>
</evidence>
<proteinExistence type="inferred from homology"/>
<reference evidence="7 8" key="1">
    <citation type="submission" date="2013-11" db="EMBL/GenBank/DDBJ databases">
        <title>Complete genome sequence of Rhizobium gallicum bv. gallicum R602.</title>
        <authorList>
            <person name="Bustos P."/>
            <person name="Santamaria R.I."/>
            <person name="Lozano L."/>
            <person name="Acosta J.L."/>
            <person name="Ormeno-Orrillo E."/>
            <person name="Rogel M.A."/>
            <person name="Romero D."/>
            <person name="Cevallos M.A."/>
            <person name="Martinez-Romero E."/>
            <person name="Gonzalez V."/>
        </authorList>
    </citation>
    <scope>NUCLEOTIDE SEQUENCE [LARGE SCALE GENOMIC DNA]</scope>
    <source>
        <strain evidence="7 8">R602</strain>
    </source>
</reference>
<evidence type="ECO:0000256" key="3">
    <source>
        <dbReference type="ARBA" id="ARBA00022692"/>
    </source>
</evidence>
<evidence type="ECO:0000256" key="1">
    <source>
        <dbReference type="ARBA" id="ARBA00004141"/>
    </source>
</evidence>